<dbReference type="AlphaFoldDB" id="A0A437MCB7"/>
<accession>A0A437MCB7</accession>
<gene>
    <name evidence="1" type="ORF">EOD42_16915</name>
</gene>
<comment type="caution">
    <text evidence="1">The sequence shown here is derived from an EMBL/GenBank/DDBJ whole genome shotgun (WGS) entry which is preliminary data.</text>
</comment>
<reference evidence="1 2" key="1">
    <citation type="submission" date="2019-01" db="EMBL/GenBank/DDBJ databases">
        <authorList>
            <person name="Chen W.-M."/>
        </authorList>
    </citation>
    <scope>NUCLEOTIDE SEQUENCE [LARGE SCALE GENOMIC DNA]</scope>
    <source>
        <strain evidence="1 2">CCP-6</strain>
    </source>
</reference>
<evidence type="ECO:0000313" key="1">
    <source>
        <dbReference type="EMBL" id="RVT95265.1"/>
    </source>
</evidence>
<sequence length="138" mass="15193">MTYFDWPVTVGDNDVRLFFVPEGDTSMDLTGSTLRLSITWSGGEIVLSSASPVVIDDLQYGIWLEDQANPLTTGFFGVRLTVEQTDMLPNEPNWFGRAGTYNPPPERARYEVQYEVDGASAVIVAGTVIATKWITPNG</sequence>
<dbReference type="Proteomes" id="UP000282957">
    <property type="component" value="Unassembled WGS sequence"/>
</dbReference>
<name>A0A437MCB7_9PROT</name>
<keyword evidence="2" id="KW-1185">Reference proteome</keyword>
<protein>
    <submittedName>
        <fullName evidence="1">Uncharacterized protein</fullName>
    </submittedName>
</protein>
<organism evidence="1 2">
    <name type="scientific">Rhodovarius crocodyli</name>
    <dbReference type="NCBI Taxonomy" id="1979269"/>
    <lineage>
        <taxon>Bacteria</taxon>
        <taxon>Pseudomonadati</taxon>
        <taxon>Pseudomonadota</taxon>
        <taxon>Alphaproteobacteria</taxon>
        <taxon>Acetobacterales</taxon>
        <taxon>Roseomonadaceae</taxon>
        <taxon>Rhodovarius</taxon>
    </lineage>
</organism>
<dbReference type="EMBL" id="SACL01000006">
    <property type="protein sequence ID" value="RVT95265.1"/>
    <property type="molecule type" value="Genomic_DNA"/>
</dbReference>
<evidence type="ECO:0000313" key="2">
    <source>
        <dbReference type="Proteomes" id="UP000282957"/>
    </source>
</evidence>
<dbReference type="RefSeq" id="WP_127788753.1">
    <property type="nucleotide sequence ID" value="NZ_SACL01000006.1"/>
</dbReference>
<proteinExistence type="predicted"/>